<dbReference type="RefSeq" id="WP_133614149.1">
    <property type="nucleotide sequence ID" value="NZ_SNYW01000010.1"/>
</dbReference>
<keyword evidence="3" id="KW-1003">Cell membrane</keyword>
<evidence type="ECO:0000256" key="2">
    <source>
        <dbReference type="ARBA" id="ARBA00009784"/>
    </source>
</evidence>
<feature type="transmembrane region" description="Helical" evidence="7">
    <location>
        <begin position="75"/>
        <end position="95"/>
    </location>
</feature>
<evidence type="ECO:0000256" key="4">
    <source>
        <dbReference type="ARBA" id="ARBA00022692"/>
    </source>
</evidence>
<organism evidence="8 9">
    <name type="scientific">Dongia mobilis</name>
    <dbReference type="NCBI Taxonomy" id="578943"/>
    <lineage>
        <taxon>Bacteria</taxon>
        <taxon>Pseudomonadati</taxon>
        <taxon>Pseudomonadota</taxon>
        <taxon>Alphaproteobacteria</taxon>
        <taxon>Rhodospirillales</taxon>
        <taxon>Dongiaceae</taxon>
        <taxon>Dongia</taxon>
    </lineage>
</organism>
<dbReference type="GO" id="GO:0005886">
    <property type="term" value="C:plasma membrane"/>
    <property type="evidence" value="ECO:0007669"/>
    <property type="project" value="UniProtKB-SubCell"/>
</dbReference>
<evidence type="ECO:0000256" key="1">
    <source>
        <dbReference type="ARBA" id="ARBA00004651"/>
    </source>
</evidence>
<reference evidence="8 9" key="1">
    <citation type="submission" date="2019-03" db="EMBL/GenBank/DDBJ databases">
        <title>Genomic Encyclopedia of Type Strains, Phase III (KMG-III): the genomes of soil and plant-associated and newly described type strains.</title>
        <authorList>
            <person name="Whitman W."/>
        </authorList>
    </citation>
    <scope>NUCLEOTIDE SEQUENCE [LARGE SCALE GENOMIC DNA]</scope>
    <source>
        <strain evidence="8 9">CGMCC 1.7660</strain>
    </source>
</reference>
<dbReference type="PANTHER" id="PTHR33508">
    <property type="entry name" value="UPF0056 MEMBRANE PROTEIN YHCE"/>
    <property type="match status" value="1"/>
</dbReference>
<evidence type="ECO:0000256" key="6">
    <source>
        <dbReference type="ARBA" id="ARBA00023136"/>
    </source>
</evidence>
<evidence type="ECO:0000313" key="8">
    <source>
        <dbReference type="EMBL" id="TDQ80802.1"/>
    </source>
</evidence>
<protein>
    <recommendedName>
        <fullName evidence="7">UPF0056 membrane protein</fullName>
    </recommendedName>
</protein>
<comment type="caution">
    <text evidence="7">Lacks conserved residue(s) required for the propagation of feature annotation.</text>
</comment>
<comment type="subcellular location">
    <subcellularLocation>
        <location evidence="1 7">Cell membrane</location>
        <topology evidence="1 7">Multi-pass membrane protein</topology>
    </subcellularLocation>
</comment>
<gene>
    <name evidence="8" type="ORF">A8950_2669</name>
</gene>
<dbReference type="Pfam" id="PF01914">
    <property type="entry name" value="MarC"/>
    <property type="match status" value="1"/>
</dbReference>
<keyword evidence="6 7" id="KW-0472">Membrane</keyword>
<comment type="caution">
    <text evidence="8">The sequence shown here is derived from an EMBL/GenBank/DDBJ whole genome shotgun (WGS) entry which is preliminary data.</text>
</comment>
<keyword evidence="4 7" id="KW-0812">Transmembrane</keyword>
<keyword evidence="9" id="KW-1185">Reference proteome</keyword>
<feature type="transmembrane region" description="Helical" evidence="7">
    <location>
        <begin position="47"/>
        <end position="69"/>
    </location>
</feature>
<evidence type="ECO:0000256" key="5">
    <source>
        <dbReference type="ARBA" id="ARBA00022989"/>
    </source>
</evidence>
<dbReference type="AlphaFoldDB" id="A0A4V3DEJ7"/>
<name>A0A4V3DEJ7_9PROT</name>
<dbReference type="Proteomes" id="UP000295783">
    <property type="component" value="Unassembled WGS sequence"/>
</dbReference>
<dbReference type="InterPro" id="IPR002771">
    <property type="entry name" value="Multi_antbiot-R_MarC"/>
</dbReference>
<feature type="transmembrane region" description="Helical" evidence="7">
    <location>
        <begin position="6"/>
        <end position="35"/>
    </location>
</feature>
<comment type="similarity">
    <text evidence="2 7">Belongs to the UPF0056 (MarC) family.</text>
</comment>
<accession>A0A4V3DEJ7</accession>
<evidence type="ECO:0000313" key="9">
    <source>
        <dbReference type="Proteomes" id="UP000295783"/>
    </source>
</evidence>
<keyword evidence="5 7" id="KW-1133">Transmembrane helix</keyword>
<evidence type="ECO:0000256" key="7">
    <source>
        <dbReference type="RuleBase" id="RU362048"/>
    </source>
</evidence>
<evidence type="ECO:0000256" key="3">
    <source>
        <dbReference type="ARBA" id="ARBA00022475"/>
    </source>
</evidence>
<dbReference type="EMBL" id="SNYW01000010">
    <property type="protein sequence ID" value="TDQ80802.1"/>
    <property type="molecule type" value="Genomic_DNA"/>
</dbReference>
<feature type="transmembrane region" description="Helical" evidence="7">
    <location>
        <begin position="190"/>
        <end position="210"/>
    </location>
</feature>
<dbReference type="PANTHER" id="PTHR33508:SF1">
    <property type="entry name" value="UPF0056 MEMBRANE PROTEIN YHCE"/>
    <property type="match status" value="1"/>
</dbReference>
<proteinExistence type="inferred from homology"/>
<sequence>MTEISTAFLAVFIAIFPIVNPPGMAPFFISATAGCSPRIRSEFAGRIALSCFLIMAVSLFVGSHVLAFFGLSLPAVQIGGGLVVMSTGWQLLHRVKAPRPDAVDHAGSDAGIQQQWFVPLTMPMTVGPGTISVAITLGSRAAGAPGFFLLALGGVAALLTITFLIYVCYRYGETILNRLGAGGVDVVQRLAAFILLCLGVQIVINGVVGLRASGLL</sequence>
<dbReference type="OrthoDB" id="21094at2"/>
<dbReference type="NCBIfam" id="TIGR00427">
    <property type="entry name" value="NAAT family transporter"/>
    <property type="match status" value="1"/>
</dbReference>
<feature type="transmembrane region" description="Helical" evidence="7">
    <location>
        <begin position="147"/>
        <end position="169"/>
    </location>
</feature>